<feature type="chain" id="PRO_5045567701" evidence="2">
    <location>
        <begin position="30"/>
        <end position="545"/>
    </location>
</feature>
<evidence type="ECO:0000313" key="4">
    <source>
        <dbReference type="Proteomes" id="UP001250932"/>
    </source>
</evidence>
<sequence length="545" mass="61961">MKLVQRICWKCLLLSTFFLGLSWPISAGAQISSNEIIQLGPLIQEALQNNPELVAEQALVEAMIERVPQSKSLEDPELTLRLWNTPNSLDVTRSDRTIIGLGQQFPYPGTLSQQEHIAEKVVEQAEQRLAGKKREIIAAVKVAYYELFYAHQAIEIHHQEAKRLKQFFDAATAKFRVGKGTQVDVLKAQVEQSKWFQHLPILEQQKQTARAHLNTMLNRDAEASLGVPLEPMSEPKPLSWEHLQNQAVQQRPEILEAGLAVQQFDSTIKLAELQTYPHLRVEAQRWLNRNEEDGFGGIVSINLPFAFWTKPKIEVELLKVQKEMTSAHNAVFVARASLNSLTGKPLETQFKIQGSFKSWSEDMNLNTLITQALHQHPTREKFQKLLAQAQQRLREEKLTRVPNVTLSGSYERDAGRESFLGGLTVPLPLWYQREGEIANALGTQHEIEADLLKWKNDTMKEVTQNFHQSQANAAQINTYKKGLLKQAEEAVRIARVSFQYGQASLLEMLDAQRVLWHTILEYTKAQYDLSIALTELERSIGGEIL</sequence>
<dbReference type="InterPro" id="IPR003423">
    <property type="entry name" value="OMP_efflux"/>
</dbReference>
<comment type="caution">
    <text evidence="3">The sequence shown here is derived from an EMBL/GenBank/DDBJ whole genome shotgun (WGS) entry which is preliminary data.</text>
</comment>
<proteinExistence type="inferred from homology"/>
<gene>
    <name evidence="3" type="ORF">PPG34_00390</name>
</gene>
<name>A0ABU3K320_9BACT</name>
<keyword evidence="4" id="KW-1185">Reference proteome</keyword>
<evidence type="ECO:0000256" key="2">
    <source>
        <dbReference type="SAM" id="SignalP"/>
    </source>
</evidence>
<dbReference type="Gene3D" id="1.20.1600.10">
    <property type="entry name" value="Outer membrane efflux proteins (OEP)"/>
    <property type="match status" value="2"/>
</dbReference>
<dbReference type="PANTHER" id="PTHR30203:SF24">
    <property type="entry name" value="BLR4935 PROTEIN"/>
    <property type="match status" value="1"/>
</dbReference>
<evidence type="ECO:0000313" key="3">
    <source>
        <dbReference type="EMBL" id="MDT7040787.1"/>
    </source>
</evidence>
<reference evidence="3 4" key="1">
    <citation type="journal article" date="2023" name="ISME J.">
        <title>Cultivation and genomic characterization of novel and ubiquitous marine nitrite-oxidizing bacteria from the Nitrospirales.</title>
        <authorList>
            <person name="Mueller A.J."/>
            <person name="Daebeler A."/>
            <person name="Herbold C.W."/>
            <person name="Kirkegaard R.H."/>
            <person name="Daims H."/>
        </authorList>
    </citation>
    <scope>NUCLEOTIDE SEQUENCE [LARGE SCALE GENOMIC DNA]</scope>
    <source>
        <strain evidence="3 4">EB</strain>
    </source>
</reference>
<dbReference type="PANTHER" id="PTHR30203">
    <property type="entry name" value="OUTER MEMBRANE CATION EFFLUX PROTEIN"/>
    <property type="match status" value="1"/>
</dbReference>
<protein>
    <submittedName>
        <fullName evidence="3">TolC family protein</fullName>
    </submittedName>
</protein>
<dbReference type="InterPro" id="IPR010131">
    <property type="entry name" value="MdtP/NodT-like"/>
</dbReference>
<evidence type="ECO:0000256" key="1">
    <source>
        <dbReference type="ARBA" id="ARBA00007613"/>
    </source>
</evidence>
<accession>A0ABU3K320</accession>
<dbReference type="RefSeq" id="WP_313831146.1">
    <property type="nucleotide sequence ID" value="NZ_JAQOUE010000001.1"/>
</dbReference>
<dbReference type="Proteomes" id="UP001250932">
    <property type="component" value="Unassembled WGS sequence"/>
</dbReference>
<keyword evidence="2" id="KW-0732">Signal</keyword>
<dbReference type="Pfam" id="PF02321">
    <property type="entry name" value="OEP"/>
    <property type="match status" value="2"/>
</dbReference>
<dbReference type="EMBL" id="JAQOUE010000001">
    <property type="protein sequence ID" value="MDT7040787.1"/>
    <property type="molecule type" value="Genomic_DNA"/>
</dbReference>
<dbReference type="SUPFAM" id="SSF56954">
    <property type="entry name" value="Outer membrane efflux proteins (OEP)"/>
    <property type="match status" value="2"/>
</dbReference>
<feature type="signal peptide" evidence="2">
    <location>
        <begin position="1"/>
        <end position="29"/>
    </location>
</feature>
<organism evidence="3 4">
    <name type="scientific">Candidatus Nitronereus thalassa</name>
    <dbReference type="NCBI Taxonomy" id="3020898"/>
    <lineage>
        <taxon>Bacteria</taxon>
        <taxon>Pseudomonadati</taxon>
        <taxon>Nitrospirota</taxon>
        <taxon>Nitrospiria</taxon>
        <taxon>Nitrospirales</taxon>
        <taxon>Nitrospiraceae</taxon>
        <taxon>Candidatus Nitronereus</taxon>
    </lineage>
</organism>
<comment type="similarity">
    <text evidence="1">Belongs to the outer membrane factor (OMF) (TC 1.B.17) family.</text>
</comment>